<evidence type="ECO:0000256" key="1">
    <source>
        <dbReference type="SAM" id="MobiDB-lite"/>
    </source>
</evidence>
<feature type="compositionally biased region" description="Polar residues" evidence="1">
    <location>
        <begin position="174"/>
        <end position="200"/>
    </location>
</feature>
<feature type="compositionally biased region" description="Basic and acidic residues" evidence="1">
    <location>
        <begin position="82"/>
        <end position="97"/>
    </location>
</feature>
<evidence type="ECO:0000313" key="2">
    <source>
        <dbReference type="EMBL" id="SEO10497.1"/>
    </source>
</evidence>
<feature type="region of interest" description="Disordered" evidence="1">
    <location>
        <begin position="155"/>
        <end position="211"/>
    </location>
</feature>
<feature type="region of interest" description="Disordered" evidence="1">
    <location>
        <begin position="78"/>
        <end position="99"/>
    </location>
</feature>
<sequence length="211" mass="23666">MPGGRSDHLSWIVGLEKLDLKSWTWIVGVETSVWTCSRRASARLRKLLVGAPVFRSVVPVMRFVETLPVRCLGHHLAPTQNQRDDADQTDQHVDRSDQCNNGQGFILTVVSDDLHPDPSRRVRRYRCMIRNSPRQTDRTAACSLAPVWPRPAPVSAVAPAGTGAVECRPRQDTRSTPGRQHTSGTTQVNQANQGTRQFSSFGDIKSRRRYR</sequence>
<dbReference type="EMBL" id="FODT01000001">
    <property type="protein sequence ID" value="SEO10497.1"/>
    <property type="molecule type" value="Genomic_DNA"/>
</dbReference>
<protein>
    <submittedName>
        <fullName evidence="2">Uncharacterized protein</fullName>
    </submittedName>
</protein>
<dbReference type="AlphaFoldDB" id="A0A1H8LZG0"/>
<keyword evidence="3" id="KW-1185">Reference proteome</keyword>
<gene>
    <name evidence="2" type="ORF">SAMN05444123_101294</name>
</gene>
<dbReference type="Proteomes" id="UP000199615">
    <property type="component" value="Unassembled WGS sequence"/>
</dbReference>
<name>A0A1H8LZG0_9BRAD</name>
<proteinExistence type="predicted"/>
<evidence type="ECO:0000313" key="3">
    <source>
        <dbReference type="Proteomes" id="UP000199615"/>
    </source>
</evidence>
<reference evidence="3" key="1">
    <citation type="submission" date="2016-10" db="EMBL/GenBank/DDBJ databases">
        <authorList>
            <person name="Varghese N."/>
            <person name="Submissions S."/>
        </authorList>
    </citation>
    <scope>NUCLEOTIDE SEQUENCE [LARGE SCALE GENOMIC DNA]</scope>
    <source>
        <strain evidence="3">DSM 123</strain>
    </source>
</reference>
<accession>A0A1H8LZG0</accession>
<organism evidence="2 3">
    <name type="scientific">Rhodopseudomonas pseudopalustris</name>
    <dbReference type="NCBI Taxonomy" id="1513892"/>
    <lineage>
        <taxon>Bacteria</taxon>
        <taxon>Pseudomonadati</taxon>
        <taxon>Pseudomonadota</taxon>
        <taxon>Alphaproteobacteria</taxon>
        <taxon>Hyphomicrobiales</taxon>
        <taxon>Nitrobacteraceae</taxon>
        <taxon>Rhodopseudomonas</taxon>
    </lineage>
</organism>